<dbReference type="AlphaFoldDB" id="A0AAV4UUZ2"/>
<sequence>MKTKLHEFLSKAHISLISQIFVNNYTPDKKKRQFPEKGRVVQKEPTNSLEPTNPVNRLPRDPKLIEIVWNRLGWSRTCLQAGGVLGEPPKEYGEVRLMIRDDDTEIRIREKRTPPMGERRRRKIV</sequence>
<protein>
    <submittedName>
        <fullName evidence="2">Uncharacterized protein</fullName>
    </submittedName>
</protein>
<dbReference type="Proteomes" id="UP001054837">
    <property type="component" value="Unassembled WGS sequence"/>
</dbReference>
<evidence type="ECO:0000313" key="3">
    <source>
        <dbReference type="Proteomes" id="UP001054837"/>
    </source>
</evidence>
<reference evidence="2 3" key="1">
    <citation type="submission" date="2021-06" db="EMBL/GenBank/DDBJ databases">
        <title>Caerostris darwini draft genome.</title>
        <authorList>
            <person name="Kono N."/>
            <person name="Arakawa K."/>
        </authorList>
    </citation>
    <scope>NUCLEOTIDE SEQUENCE [LARGE SCALE GENOMIC DNA]</scope>
</reference>
<comment type="caution">
    <text evidence="2">The sequence shown here is derived from an EMBL/GenBank/DDBJ whole genome shotgun (WGS) entry which is preliminary data.</text>
</comment>
<feature type="region of interest" description="Disordered" evidence="1">
    <location>
        <begin position="29"/>
        <end position="57"/>
    </location>
</feature>
<gene>
    <name evidence="2" type="ORF">CDAR_127551</name>
</gene>
<proteinExistence type="predicted"/>
<evidence type="ECO:0000256" key="1">
    <source>
        <dbReference type="SAM" id="MobiDB-lite"/>
    </source>
</evidence>
<feature type="compositionally biased region" description="Polar residues" evidence="1">
    <location>
        <begin position="44"/>
        <end position="55"/>
    </location>
</feature>
<dbReference type="EMBL" id="BPLQ01011964">
    <property type="protein sequence ID" value="GIY61667.1"/>
    <property type="molecule type" value="Genomic_DNA"/>
</dbReference>
<accession>A0AAV4UUZ2</accession>
<name>A0AAV4UUZ2_9ARAC</name>
<keyword evidence="3" id="KW-1185">Reference proteome</keyword>
<feature type="compositionally biased region" description="Basic and acidic residues" evidence="1">
    <location>
        <begin position="33"/>
        <end position="42"/>
    </location>
</feature>
<evidence type="ECO:0000313" key="2">
    <source>
        <dbReference type="EMBL" id="GIY61667.1"/>
    </source>
</evidence>
<organism evidence="2 3">
    <name type="scientific">Caerostris darwini</name>
    <dbReference type="NCBI Taxonomy" id="1538125"/>
    <lineage>
        <taxon>Eukaryota</taxon>
        <taxon>Metazoa</taxon>
        <taxon>Ecdysozoa</taxon>
        <taxon>Arthropoda</taxon>
        <taxon>Chelicerata</taxon>
        <taxon>Arachnida</taxon>
        <taxon>Araneae</taxon>
        <taxon>Araneomorphae</taxon>
        <taxon>Entelegynae</taxon>
        <taxon>Araneoidea</taxon>
        <taxon>Araneidae</taxon>
        <taxon>Caerostris</taxon>
    </lineage>
</organism>